<dbReference type="GO" id="GO:0015833">
    <property type="term" value="P:peptide transport"/>
    <property type="evidence" value="ECO:0007669"/>
    <property type="project" value="InterPro"/>
</dbReference>
<evidence type="ECO:0000313" key="15">
    <source>
        <dbReference type="Proteomes" id="UP000479756"/>
    </source>
</evidence>
<evidence type="ECO:0000256" key="1">
    <source>
        <dbReference type="ARBA" id="ARBA00004141"/>
    </source>
</evidence>
<keyword evidence="9 11" id="KW-1133">Transmembrane helix</keyword>
<dbReference type="GO" id="GO:0005886">
    <property type="term" value="C:plasma membrane"/>
    <property type="evidence" value="ECO:0007669"/>
    <property type="project" value="UniProtKB-SubCell"/>
</dbReference>
<organism evidence="14 15">
    <name type="scientific">Galbitalea soli</name>
    <dbReference type="NCBI Taxonomy" id="1268042"/>
    <lineage>
        <taxon>Bacteria</taxon>
        <taxon>Bacillati</taxon>
        <taxon>Actinomycetota</taxon>
        <taxon>Actinomycetes</taxon>
        <taxon>Micrococcales</taxon>
        <taxon>Microbacteriaceae</taxon>
        <taxon>Galbitalea</taxon>
    </lineage>
</organism>
<dbReference type="InterPro" id="IPR003593">
    <property type="entry name" value="AAA+_ATPase"/>
</dbReference>
<dbReference type="InterPro" id="IPR050388">
    <property type="entry name" value="ABC_Ni/Peptide_Import"/>
</dbReference>
<dbReference type="InterPro" id="IPR000515">
    <property type="entry name" value="MetI-like"/>
</dbReference>
<dbReference type="CDD" id="cd03257">
    <property type="entry name" value="ABC_NikE_OppD_transporters"/>
    <property type="match status" value="1"/>
</dbReference>
<keyword evidence="10 11" id="KW-0472">Membrane</keyword>
<dbReference type="GO" id="GO:0016887">
    <property type="term" value="F:ATP hydrolysis activity"/>
    <property type="evidence" value="ECO:0007669"/>
    <property type="project" value="InterPro"/>
</dbReference>
<evidence type="ECO:0000313" key="14">
    <source>
        <dbReference type="EMBL" id="NEM92271.1"/>
    </source>
</evidence>
<feature type="domain" description="ABC transmembrane type-1" evidence="13">
    <location>
        <begin position="92"/>
        <end position="281"/>
    </location>
</feature>
<dbReference type="AlphaFoldDB" id="A0A7C9PPN7"/>
<dbReference type="Gene3D" id="3.40.50.300">
    <property type="entry name" value="P-loop containing nucleotide triphosphate hydrolases"/>
    <property type="match status" value="1"/>
</dbReference>
<dbReference type="SUPFAM" id="SSF161098">
    <property type="entry name" value="MetI-like"/>
    <property type="match status" value="1"/>
</dbReference>
<dbReference type="SMART" id="SM00382">
    <property type="entry name" value="AAA"/>
    <property type="match status" value="1"/>
</dbReference>
<dbReference type="GO" id="GO:0005524">
    <property type="term" value="F:ATP binding"/>
    <property type="evidence" value="ECO:0007669"/>
    <property type="project" value="UniProtKB-KW"/>
</dbReference>
<feature type="transmembrane region" description="Helical" evidence="11">
    <location>
        <begin position="134"/>
        <end position="151"/>
    </location>
</feature>
<dbReference type="Gene3D" id="1.10.3720.10">
    <property type="entry name" value="MetI-like"/>
    <property type="match status" value="1"/>
</dbReference>
<feature type="transmembrane region" description="Helical" evidence="11">
    <location>
        <begin position="88"/>
        <end position="113"/>
    </location>
</feature>
<feature type="transmembrane region" description="Helical" evidence="11">
    <location>
        <begin position="157"/>
        <end position="175"/>
    </location>
</feature>
<evidence type="ECO:0000259" key="13">
    <source>
        <dbReference type="PROSITE" id="PS50928"/>
    </source>
</evidence>
<reference evidence="14 15" key="1">
    <citation type="journal article" date="2014" name="Int. J. Syst. Evol. Microbiol.">
        <title>Description of Galbitalea soli gen. nov., sp. nov., and Frondihabitans sucicola sp. nov.</title>
        <authorList>
            <person name="Kim S.J."/>
            <person name="Lim J.M."/>
            <person name="Ahn J.H."/>
            <person name="Weon H.Y."/>
            <person name="Hamada M."/>
            <person name="Suzuki K."/>
            <person name="Ahn T.Y."/>
            <person name="Kwon S.W."/>
        </authorList>
    </citation>
    <scope>NUCLEOTIDE SEQUENCE [LARGE SCALE GENOMIC DNA]</scope>
    <source>
        <strain evidence="14 15">NBRC 108727</strain>
    </source>
</reference>
<dbReference type="CDD" id="cd06261">
    <property type="entry name" value="TM_PBP2"/>
    <property type="match status" value="1"/>
</dbReference>
<feature type="transmembrane region" description="Helical" evidence="11">
    <location>
        <begin position="261"/>
        <end position="281"/>
    </location>
</feature>
<dbReference type="Proteomes" id="UP000479756">
    <property type="component" value="Unassembled WGS sequence"/>
</dbReference>
<accession>A0A7C9PPN7</accession>
<keyword evidence="4 11" id="KW-0813">Transport</keyword>
<evidence type="ECO:0000256" key="6">
    <source>
        <dbReference type="ARBA" id="ARBA00022692"/>
    </source>
</evidence>
<dbReference type="EMBL" id="JAAGWZ010000004">
    <property type="protein sequence ID" value="NEM92271.1"/>
    <property type="molecule type" value="Genomic_DNA"/>
</dbReference>
<comment type="subcellular location">
    <subcellularLocation>
        <location evidence="11">Cell membrane</location>
        <topology evidence="11">Multi-pass membrane protein</topology>
    </subcellularLocation>
    <subcellularLocation>
        <location evidence="2">Cell membrane</location>
        <topology evidence="2">Peripheral membrane protein</topology>
    </subcellularLocation>
    <subcellularLocation>
        <location evidence="1">Membrane</location>
        <topology evidence="1">Multi-pass membrane protein</topology>
    </subcellularLocation>
</comment>
<feature type="transmembrane region" description="Helical" evidence="11">
    <location>
        <begin position="213"/>
        <end position="236"/>
    </location>
</feature>
<evidence type="ECO:0000256" key="4">
    <source>
        <dbReference type="ARBA" id="ARBA00022448"/>
    </source>
</evidence>
<evidence type="ECO:0000256" key="11">
    <source>
        <dbReference type="RuleBase" id="RU363032"/>
    </source>
</evidence>
<feature type="transmembrane region" description="Helical" evidence="11">
    <location>
        <begin position="31"/>
        <end position="53"/>
    </location>
</feature>
<evidence type="ECO:0000256" key="10">
    <source>
        <dbReference type="ARBA" id="ARBA00023136"/>
    </source>
</evidence>
<evidence type="ECO:0000256" key="2">
    <source>
        <dbReference type="ARBA" id="ARBA00004202"/>
    </source>
</evidence>
<dbReference type="PROSITE" id="PS00211">
    <property type="entry name" value="ABC_TRANSPORTER_1"/>
    <property type="match status" value="1"/>
</dbReference>
<keyword evidence="8 14" id="KW-0067">ATP-binding</keyword>
<name>A0A7C9PPN7_9MICO</name>
<keyword evidence="6 11" id="KW-0812">Transmembrane</keyword>
<dbReference type="PANTHER" id="PTHR43297:SF2">
    <property type="entry name" value="DIPEPTIDE TRANSPORT ATP-BINDING PROTEIN DPPD"/>
    <property type="match status" value="1"/>
</dbReference>
<proteinExistence type="inferred from homology"/>
<dbReference type="PROSITE" id="PS50928">
    <property type="entry name" value="ABC_TM1"/>
    <property type="match status" value="1"/>
</dbReference>
<dbReference type="PANTHER" id="PTHR43297">
    <property type="entry name" value="OLIGOPEPTIDE TRANSPORT ATP-BINDING PROTEIN APPD"/>
    <property type="match status" value="1"/>
</dbReference>
<evidence type="ECO:0000259" key="12">
    <source>
        <dbReference type="PROSITE" id="PS50893"/>
    </source>
</evidence>
<keyword evidence="15" id="KW-1185">Reference proteome</keyword>
<dbReference type="Pfam" id="PF08352">
    <property type="entry name" value="oligo_HPY"/>
    <property type="match status" value="1"/>
</dbReference>
<dbReference type="InterPro" id="IPR017871">
    <property type="entry name" value="ABC_transporter-like_CS"/>
</dbReference>
<evidence type="ECO:0000256" key="7">
    <source>
        <dbReference type="ARBA" id="ARBA00022741"/>
    </source>
</evidence>
<feature type="domain" description="ABC transporter" evidence="12">
    <location>
        <begin position="320"/>
        <end position="567"/>
    </location>
</feature>
<evidence type="ECO:0000256" key="5">
    <source>
        <dbReference type="ARBA" id="ARBA00022475"/>
    </source>
</evidence>
<comment type="similarity">
    <text evidence="3">Belongs to the ABC transporter superfamily.</text>
</comment>
<evidence type="ECO:0000256" key="9">
    <source>
        <dbReference type="ARBA" id="ARBA00022989"/>
    </source>
</evidence>
<dbReference type="Pfam" id="PF00005">
    <property type="entry name" value="ABC_tran"/>
    <property type="match status" value="1"/>
</dbReference>
<evidence type="ECO:0000256" key="3">
    <source>
        <dbReference type="ARBA" id="ARBA00005417"/>
    </source>
</evidence>
<dbReference type="FunFam" id="3.40.50.300:FF:000016">
    <property type="entry name" value="Oligopeptide ABC transporter ATP-binding component"/>
    <property type="match status" value="1"/>
</dbReference>
<dbReference type="Pfam" id="PF00528">
    <property type="entry name" value="BPD_transp_1"/>
    <property type="match status" value="1"/>
</dbReference>
<dbReference type="SUPFAM" id="SSF52540">
    <property type="entry name" value="P-loop containing nucleoside triphosphate hydrolases"/>
    <property type="match status" value="1"/>
</dbReference>
<sequence>MTAPLATPAVVVERREPAARRRAPRLLRSPSGTLGLLWLLLIVLASATARLWLPYPTEKQDLTAVLQTPTAAHWLGTDELGRDLLSRIFAAGAGTLLTTSIAALVAVGVAVPLSLWSAGAGPRVEAVINRVTEIVMSVPGVVVMLAVIGAFGTNLPLVMAVLGFLISAGVYRVLVGQAKSLQANLYVDAARVDGVRPVAVSLRHILPNMLTTILVQFVLIFAIALMIGAGLAFIGFGPPPPEPSWGGLIGSASKHVYDAPWLMVPTGLVLILTVLAINAIADALSVGADAPPAQIALGRAARRRRPIAAVSPAPAGVTGLAVRDLAVGIDGGTTLVSSVSFDAPAGRVLGVVGESGCGKSLTALALMGLLPAGLSTTAGSIHWGGRELATLTEQQLGTIRGHEIGFVGQEPMRSLDPMFTIGYQLAGAVRRLRRVPAATARREAEALLGQVGIADPGRVLRSYPHQISGGMAQRVAIALALAGRPALVIADEPTTALDVTVQAEILSLLRSLVRETGMSLVIVTHDLGVVADICDSVVVMYAGQVVESGTVFDVLDDAQHPYTMALLAADPHAITDGTPASRLASIPGQVPQPKDWPGGCRFAARCEFARAECHAPVELEARSAGSGAVRCVRAVDLHLSATRWTSTGVSR</sequence>
<dbReference type="InterPro" id="IPR003439">
    <property type="entry name" value="ABC_transporter-like_ATP-bd"/>
</dbReference>
<dbReference type="InterPro" id="IPR013563">
    <property type="entry name" value="Oligopep_ABC_C"/>
</dbReference>
<protein>
    <submittedName>
        <fullName evidence="14">Dipeptide/oligopeptide/nickel ABC transporter permease/ATP-binding protein</fullName>
    </submittedName>
</protein>
<dbReference type="RefSeq" id="WP_163474321.1">
    <property type="nucleotide sequence ID" value="NZ_JAAGWZ010000004.1"/>
</dbReference>
<dbReference type="GO" id="GO:0055085">
    <property type="term" value="P:transmembrane transport"/>
    <property type="evidence" value="ECO:0007669"/>
    <property type="project" value="InterPro"/>
</dbReference>
<dbReference type="InterPro" id="IPR027417">
    <property type="entry name" value="P-loop_NTPase"/>
</dbReference>
<comment type="similarity">
    <text evidence="11">Belongs to the binding-protein-dependent transport system permease family.</text>
</comment>
<dbReference type="NCBIfam" id="TIGR01727">
    <property type="entry name" value="oligo_HPY"/>
    <property type="match status" value="1"/>
</dbReference>
<dbReference type="PROSITE" id="PS50893">
    <property type="entry name" value="ABC_TRANSPORTER_2"/>
    <property type="match status" value="1"/>
</dbReference>
<evidence type="ECO:0000256" key="8">
    <source>
        <dbReference type="ARBA" id="ARBA00022840"/>
    </source>
</evidence>
<comment type="caution">
    <text evidence="14">The sequence shown here is derived from an EMBL/GenBank/DDBJ whole genome shotgun (WGS) entry which is preliminary data.</text>
</comment>
<gene>
    <name evidence="14" type="ORF">G3T37_13015</name>
</gene>
<dbReference type="InterPro" id="IPR035906">
    <property type="entry name" value="MetI-like_sf"/>
</dbReference>
<keyword evidence="7" id="KW-0547">Nucleotide-binding</keyword>
<keyword evidence="5" id="KW-1003">Cell membrane</keyword>